<dbReference type="InterPro" id="IPR016082">
    <property type="entry name" value="Ribosomal_uL30_ferredoxin-like"/>
</dbReference>
<name>A0A7D5XF83_FERL1</name>
<dbReference type="Proteomes" id="UP000510821">
    <property type="component" value="Chromosome"/>
</dbReference>
<dbReference type="PANTHER" id="PTHR11524">
    <property type="entry name" value="60S RIBOSOMAL PROTEIN L7"/>
    <property type="match status" value="1"/>
</dbReference>
<dbReference type="EMBL" id="CP058998">
    <property type="protein sequence ID" value="QLJ53013.1"/>
    <property type="molecule type" value="Genomic_DNA"/>
</dbReference>
<feature type="domain" description="Large ribosomal subunit protein uL30-like ferredoxin-like fold" evidence="5">
    <location>
        <begin position="5"/>
        <end position="54"/>
    </location>
</feature>
<comment type="subunit">
    <text evidence="4">Part of the 50S ribosomal subunit.</text>
</comment>
<dbReference type="InterPro" id="IPR039699">
    <property type="entry name" value="Ribosomal_uL30"/>
</dbReference>
<sequence>MKRVAVVRVRGKVGTREPVEETMRKLRLTRVNHCVVIDDSPQNMGMVKKCCDYITWGEIDAGTLALLVMKRGRTPGNRRVGEEELGGSGFDSFESFAEKVFKFECKLSALKNLKPVFRLHPPSGGHRHIKKPYPAGALGYRGIKINELLRRMV</sequence>
<dbReference type="NCBIfam" id="NF004711">
    <property type="entry name" value="PRK06049.1"/>
    <property type="match status" value="1"/>
</dbReference>
<dbReference type="GO" id="GO:0003735">
    <property type="term" value="F:structural constituent of ribosome"/>
    <property type="evidence" value="ECO:0007669"/>
    <property type="project" value="UniProtKB-UniRule"/>
</dbReference>
<dbReference type="AlphaFoldDB" id="A0A7D5XF83"/>
<dbReference type="Pfam" id="PF00327">
    <property type="entry name" value="Ribosomal_L30"/>
    <property type="match status" value="1"/>
</dbReference>
<keyword evidence="3 4" id="KW-0687">Ribonucleoprotein</keyword>
<evidence type="ECO:0000259" key="5">
    <source>
        <dbReference type="Pfam" id="PF00327"/>
    </source>
</evidence>
<evidence type="ECO:0000256" key="2">
    <source>
        <dbReference type="ARBA" id="ARBA00022980"/>
    </source>
</evidence>
<dbReference type="KEGG" id="flt:Sv326_0838"/>
<dbReference type="GO" id="GO:0022625">
    <property type="term" value="C:cytosolic large ribosomal subunit"/>
    <property type="evidence" value="ECO:0007669"/>
    <property type="project" value="UniProtKB-UniRule"/>
</dbReference>
<dbReference type="HAMAP" id="MF_01371_A">
    <property type="entry name" value="Ribosomal_uL30_A"/>
    <property type="match status" value="1"/>
</dbReference>
<evidence type="ECO:0000313" key="6">
    <source>
        <dbReference type="EMBL" id="QLJ53013.1"/>
    </source>
</evidence>
<comment type="similarity">
    <text evidence="1 4">Belongs to the universal ribosomal protein uL30 family.</text>
</comment>
<dbReference type="GO" id="GO:0000463">
    <property type="term" value="P:maturation of LSU-rRNA from tricistronic rRNA transcript (SSU-rRNA, 5.8S rRNA, LSU-rRNA)"/>
    <property type="evidence" value="ECO:0007669"/>
    <property type="project" value="TreeGrafter"/>
</dbReference>
<dbReference type="SUPFAM" id="SSF55129">
    <property type="entry name" value="Ribosomal protein L30p/L7e"/>
    <property type="match status" value="1"/>
</dbReference>
<dbReference type="Gene3D" id="3.30.1390.20">
    <property type="entry name" value="Ribosomal protein L30, ferredoxin-like fold domain"/>
    <property type="match status" value="1"/>
</dbReference>
<proteinExistence type="inferred from homology"/>
<evidence type="ECO:0000313" key="7">
    <source>
        <dbReference type="Proteomes" id="UP000510821"/>
    </source>
</evidence>
<dbReference type="PANTHER" id="PTHR11524:SF16">
    <property type="entry name" value="LARGE RIBOSOMAL SUBUNIT PROTEIN UL30"/>
    <property type="match status" value="1"/>
</dbReference>
<dbReference type="Gene3D" id="1.10.15.30">
    <property type="match status" value="1"/>
</dbReference>
<protein>
    <recommendedName>
        <fullName evidence="4">Large ribosomal subunit protein uL30</fullName>
    </recommendedName>
</protein>
<accession>A0A7D5XF83</accession>
<organism evidence="6 7">
    <name type="scientific">Fermentimicrarchaeum limneticum</name>
    <dbReference type="NCBI Taxonomy" id="2795018"/>
    <lineage>
        <taxon>Archaea</taxon>
        <taxon>Candidatus Micrarchaeota</taxon>
        <taxon>Candidatus Fermentimicrarchaeales</taxon>
        <taxon>Candidatus Fermentimicrarchaeaceae</taxon>
        <taxon>Candidatus Fermentimicrarchaeum</taxon>
    </lineage>
</organism>
<keyword evidence="2 4" id="KW-0689">Ribosomal protein</keyword>
<evidence type="ECO:0000256" key="3">
    <source>
        <dbReference type="ARBA" id="ARBA00023274"/>
    </source>
</evidence>
<reference evidence="7" key="1">
    <citation type="submission" date="2020-07" db="EMBL/GenBank/DDBJ databases">
        <title>Metabolic diversity and evolutionary history of the archaeal phylum ###Micrarchaeota### uncovered from a freshwater lake metagenome.</title>
        <authorList>
            <person name="Kadnikov V.V."/>
            <person name="Savvichev A.S."/>
            <person name="Mardanov A.V."/>
            <person name="Beletsky A.V."/>
            <person name="Chupakov A.V."/>
            <person name="Kokryatskaya N.M."/>
            <person name="Pimenov N.V."/>
            <person name="Ravin N.V."/>
        </authorList>
    </citation>
    <scope>NUCLEOTIDE SEQUENCE [LARGE SCALE GENOMIC DNA]</scope>
</reference>
<evidence type="ECO:0000256" key="4">
    <source>
        <dbReference type="HAMAP-Rule" id="MF_01371"/>
    </source>
</evidence>
<dbReference type="GO" id="GO:0003723">
    <property type="term" value="F:RNA binding"/>
    <property type="evidence" value="ECO:0007669"/>
    <property type="project" value="TreeGrafter"/>
</dbReference>
<dbReference type="NCBIfam" id="TIGR01309">
    <property type="entry name" value="uL30_arch"/>
    <property type="match status" value="1"/>
</dbReference>
<dbReference type="GO" id="GO:0006412">
    <property type="term" value="P:translation"/>
    <property type="evidence" value="ECO:0007669"/>
    <property type="project" value="UniProtKB-UniRule"/>
</dbReference>
<evidence type="ECO:0000256" key="1">
    <source>
        <dbReference type="ARBA" id="ARBA00007594"/>
    </source>
</evidence>
<dbReference type="CDD" id="cd01657">
    <property type="entry name" value="Ribosomal_L7_archeal_euk"/>
    <property type="match status" value="1"/>
</dbReference>
<dbReference type="InterPro" id="IPR005997">
    <property type="entry name" value="Ribosomal_uL30_arc"/>
</dbReference>
<dbReference type="InterPro" id="IPR036919">
    <property type="entry name" value="Ribo_uL30_ferredoxin-like_sf"/>
</dbReference>
<dbReference type="InterPro" id="IPR035808">
    <property type="entry name" value="Ribosomal_uL30_euk_arc"/>
</dbReference>
<gene>
    <name evidence="4" type="primary">rpl30</name>
    <name evidence="6" type="ORF">Sv326_0838</name>
</gene>